<keyword evidence="1" id="KW-0614">Plasmid</keyword>
<evidence type="ECO:0000313" key="1">
    <source>
        <dbReference type="EMBL" id="AVF28957.1"/>
    </source>
</evidence>
<dbReference type="EMBL" id="CP019657">
    <property type="protein sequence ID" value="AVF28957.1"/>
    <property type="molecule type" value="Genomic_DNA"/>
</dbReference>
<reference evidence="2" key="1">
    <citation type="submission" date="2017-02" db="EMBL/GenBank/DDBJ databases">
        <title>Delineation of Paenibacillus larvae strains originating from foulbrood outbreaks.</title>
        <authorList>
            <person name="Beims H."/>
            <person name="Bunk B."/>
            <person name="Sproeer C."/>
            <person name="Mohr K.I."/>
            <person name="Pradella S."/>
            <person name="Guenther G."/>
            <person name="Rohde M."/>
            <person name="von der Ohe W."/>
            <person name="Steinert M."/>
        </authorList>
    </citation>
    <scope>NUCLEOTIDE SEQUENCE [LARGE SCALE GENOMIC DNA]</scope>
    <source>
        <strain evidence="2">Eric_III</strain>
        <plasmid evidence="2">Plasmid unnamed2</plasmid>
    </source>
</reference>
<organism evidence="1 2">
    <name type="scientific">Paenibacillus larvae subsp. larvae</name>
    <dbReference type="NCBI Taxonomy" id="147375"/>
    <lineage>
        <taxon>Bacteria</taxon>
        <taxon>Bacillati</taxon>
        <taxon>Bacillota</taxon>
        <taxon>Bacilli</taxon>
        <taxon>Bacillales</taxon>
        <taxon>Paenibacillaceae</taxon>
        <taxon>Paenibacillus</taxon>
    </lineage>
</organism>
<dbReference type="Proteomes" id="UP000239833">
    <property type="component" value="Plasmid unnamed2"/>
</dbReference>
<geneLocation type="plasmid" evidence="1">
    <name>unnamed2</name>
</geneLocation>
<name>A0A2L1UK76_9BACL</name>
<gene>
    <name evidence="1" type="ORF">ERICIII_04956</name>
</gene>
<accession>A0A2L1UK76</accession>
<dbReference type="AlphaFoldDB" id="A0A2L1UK76"/>
<protein>
    <submittedName>
        <fullName evidence="1">Uncharacterized protein</fullName>
    </submittedName>
</protein>
<evidence type="ECO:0000313" key="2">
    <source>
        <dbReference type="Proteomes" id="UP000239833"/>
    </source>
</evidence>
<proteinExistence type="predicted"/>
<sequence>MDQKASIPKDCRTKKLVLGTEEAGAKWGKPLTR</sequence>